<sequence>MIEKVSRSYTASVRLVQRATVIYLSHQGYRVASIAQHQQVDEDVIRKWIKGFGEQGVASLEDVPCPGAPSCYTPENKALVVQTTRTRPRDLGLPFVSWTFDCLTAKSPIAHRGEARLPNLPHLRCFSSVSSYGVPPAAARFSSPHERG</sequence>
<feature type="domain" description="Insertion element IS150 protein InsJ-like helix-turn-helix" evidence="1">
    <location>
        <begin position="17"/>
        <end position="63"/>
    </location>
</feature>
<dbReference type="Pfam" id="PF13518">
    <property type="entry name" value="HTH_28"/>
    <property type="match status" value="1"/>
</dbReference>
<dbReference type="InterPro" id="IPR055247">
    <property type="entry name" value="InsJ-like_HTH"/>
</dbReference>
<evidence type="ECO:0000313" key="2">
    <source>
        <dbReference type="EMBL" id="PZW21099.1"/>
    </source>
</evidence>
<dbReference type="InterPro" id="IPR009057">
    <property type="entry name" value="Homeodomain-like_sf"/>
</dbReference>
<dbReference type="Proteomes" id="UP000248806">
    <property type="component" value="Unassembled WGS sequence"/>
</dbReference>
<dbReference type="SUPFAM" id="SSF46689">
    <property type="entry name" value="Homeodomain-like"/>
    <property type="match status" value="1"/>
</dbReference>
<name>A0A326TZG4_THEHA</name>
<gene>
    <name evidence="2" type="ORF">EI42_05635</name>
</gene>
<dbReference type="RefSeq" id="WP_170142961.1">
    <property type="nucleotide sequence ID" value="NZ_BIFX01000002.1"/>
</dbReference>
<accession>A0A326TZG4</accession>
<dbReference type="AlphaFoldDB" id="A0A326TZG4"/>
<organism evidence="2 3">
    <name type="scientific">Thermosporothrix hazakensis</name>
    <dbReference type="NCBI Taxonomy" id="644383"/>
    <lineage>
        <taxon>Bacteria</taxon>
        <taxon>Bacillati</taxon>
        <taxon>Chloroflexota</taxon>
        <taxon>Ktedonobacteria</taxon>
        <taxon>Ktedonobacterales</taxon>
        <taxon>Thermosporotrichaceae</taxon>
        <taxon>Thermosporothrix</taxon>
    </lineage>
</organism>
<dbReference type="EMBL" id="QKUF01000036">
    <property type="protein sequence ID" value="PZW21099.1"/>
    <property type="molecule type" value="Genomic_DNA"/>
</dbReference>
<reference evidence="2 3" key="1">
    <citation type="submission" date="2018-06" db="EMBL/GenBank/DDBJ databases">
        <title>Genomic Encyclopedia of Archaeal and Bacterial Type Strains, Phase II (KMG-II): from individual species to whole genera.</title>
        <authorList>
            <person name="Goeker M."/>
        </authorList>
    </citation>
    <scope>NUCLEOTIDE SEQUENCE [LARGE SCALE GENOMIC DNA]</scope>
    <source>
        <strain evidence="2 3">ATCC BAA-1881</strain>
    </source>
</reference>
<keyword evidence="3" id="KW-1185">Reference proteome</keyword>
<evidence type="ECO:0000313" key="3">
    <source>
        <dbReference type="Proteomes" id="UP000248806"/>
    </source>
</evidence>
<proteinExistence type="predicted"/>
<comment type="caution">
    <text evidence="2">The sequence shown here is derived from an EMBL/GenBank/DDBJ whole genome shotgun (WGS) entry which is preliminary data.</text>
</comment>
<protein>
    <submittedName>
        <fullName evidence="2">Putative ATPase subunit gpP of terminase</fullName>
    </submittedName>
</protein>
<evidence type="ECO:0000259" key="1">
    <source>
        <dbReference type="Pfam" id="PF13518"/>
    </source>
</evidence>